<evidence type="ECO:0000256" key="3">
    <source>
        <dbReference type="ARBA" id="ARBA00007401"/>
    </source>
</evidence>
<proteinExistence type="inferred from homology"/>
<feature type="domain" description="Glycoside hydrolase family 2 immunoglobulin-like beta-sandwich" evidence="11">
    <location>
        <begin position="211"/>
        <end position="326"/>
    </location>
</feature>
<evidence type="ECO:0000313" key="14">
    <source>
        <dbReference type="EMBL" id="CAD7645624.1"/>
    </source>
</evidence>
<dbReference type="GO" id="GO:0006516">
    <property type="term" value="P:glycoprotein catabolic process"/>
    <property type="evidence" value="ECO:0007669"/>
    <property type="project" value="TreeGrafter"/>
</dbReference>
<gene>
    <name evidence="14" type="ORF">ONB1V03_LOCUS5304</name>
</gene>
<evidence type="ECO:0000256" key="2">
    <source>
        <dbReference type="ARBA" id="ARBA00004371"/>
    </source>
</evidence>
<evidence type="ECO:0000256" key="7">
    <source>
        <dbReference type="ARBA" id="ARBA00023180"/>
    </source>
</evidence>
<protein>
    <recommendedName>
        <fullName evidence="4">beta-mannosidase</fullName>
        <ecNumber evidence="4">3.2.1.25</ecNumber>
    </recommendedName>
    <alternativeName>
        <fullName evidence="10">Mannanase</fullName>
    </alternativeName>
</protein>
<dbReference type="Pfam" id="PF22666">
    <property type="entry name" value="Glyco_hydro_2_N2"/>
    <property type="match status" value="1"/>
</dbReference>
<reference evidence="14" key="1">
    <citation type="submission" date="2020-11" db="EMBL/GenBank/DDBJ databases">
        <authorList>
            <person name="Tran Van P."/>
        </authorList>
    </citation>
    <scope>NUCLEOTIDE SEQUENCE</scope>
</reference>
<dbReference type="Proteomes" id="UP000728032">
    <property type="component" value="Unassembled WGS sequence"/>
</dbReference>
<dbReference type="Pfam" id="PF17753">
    <property type="entry name" value="Ig_mannosidase"/>
    <property type="match status" value="1"/>
</dbReference>
<keyword evidence="8" id="KW-0458">Lysosome</keyword>
<dbReference type="Gene3D" id="3.20.20.80">
    <property type="entry name" value="Glycosidases"/>
    <property type="match status" value="1"/>
</dbReference>
<dbReference type="InterPro" id="IPR017853">
    <property type="entry name" value="GH"/>
</dbReference>
<dbReference type="EC" id="3.2.1.25" evidence="4"/>
<feature type="domain" description="Beta-mannosidase Ig-fold" evidence="12">
    <location>
        <begin position="738"/>
        <end position="808"/>
    </location>
</feature>
<dbReference type="PANTHER" id="PTHR43730">
    <property type="entry name" value="BETA-MANNOSIDASE"/>
    <property type="match status" value="1"/>
</dbReference>
<keyword evidence="9" id="KW-0326">Glycosidase</keyword>
<dbReference type="InterPro" id="IPR050887">
    <property type="entry name" value="Beta-mannosidase_GH2"/>
</dbReference>
<dbReference type="GO" id="GO:0005764">
    <property type="term" value="C:lysosome"/>
    <property type="evidence" value="ECO:0007669"/>
    <property type="project" value="UniProtKB-SubCell"/>
</dbReference>
<evidence type="ECO:0000256" key="6">
    <source>
        <dbReference type="ARBA" id="ARBA00022801"/>
    </source>
</evidence>
<dbReference type="Gene3D" id="2.60.120.260">
    <property type="entry name" value="Galactose-binding domain-like"/>
    <property type="match status" value="1"/>
</dbReference>
<dbReference type="FunFam" id="2.60.120.260:FF:000060">
    <property type="entry name" value="Probable beta-mannosidase"/>
    <property type="match status" value="1"/>
</dbReference>
<dbReference type="FunFam" id="3.20.20.80:FF:000050">
    <property type="entry name" value="Beta-mannosidase B"/>
    <property type="match status" value="1"/>
</dbReference>
<evidence type="ECO:0000256" key="10">
    <source>
        <dbReference type="ARBA" id="ARBA00033445"/>
    </source>
</evidence>
<accession>A0A7R9QI23</accession>
<keyword evidence="6" id="KW-0378">Hydrolase</keyword>
<comment type="subcellular location">
    <subcellularLocation>
        <location evidence="2">Lysosome</location>
    </subcellularLocation>
</comment>
<dbReference type="GO" id="GO:0004567">
    <property type="term" value="F:beta-mannosidase activity"/>
    <property type="evidence" value="ECO:0007669"/>
    <property type="project" value="UniProtKB-EC"/>
</dbReference>
<dbReference type="InterPro" id="IPR006102">
    <property type="entry name" value="Ig-like_GH2"/>
</dbReference>
<dbReference type="InterPro" id="IPR013783">
    <property type="entry name" value="Ig-like_fold"/>
</dbReference>
<dbReference type="Gene3D" id="2.60.40.10">
    <property type="entry name" value="Immunoglobulins"/>
    <property type="match status" value="2"/>
</dbReference>
<dbReference type="InterPro" id="IPR036156">
    <property type="entry name" value="Beta-gal/glucu_dom_sf"/>
</dbReference>
<dbReference type="EMBL" id="OC916922">
    <property type="protein sequence ID" value="CAD7645624.1"/>
    <property type="molecule type" value="Genomic_DNA"/>
</dbReference>
<dbReference type="AlphaFoldDB" id="A0A7R9QI23"/>
<dbReference type="EMBL" id="CAJPVJ010002097">
    <property type="protein sequence ID" value="CAG2165766.1"/>
    <property type="molecule type" value="Genomic_DNA"/>
</dbReference>
<dbReference type="InterPro" id="IPR041625">
    <property type="entry name" value="Beta-mannosidase_Ig"/>
</dbReference>
<dbReference type="SUPFAM" id="SSF49785">
    <property type="entry name" value="Galactose-binding domain-like"/>
    <property type="match status" value="1"/>
</dbReference>
<evidence type="ECO:0000256" key="8">
    <source>
        <dbReference type="ARBA" id="ARBA00023228"/>
    </source>
</evidence>
<evidence type="ECO:0000256" key="4">
    <source>
        <dbReference type="ARBA" id="ARBA00012754"/>
    </source>
</evidence>
<evidence type="ECO:0000259" key="12">
    <source>
        <dbReference type="Pfam" id="PF17753"/>
    </source>
</evidence>
<comment type="catalytic activity">
    <reaction evidence="1">
        <text>Hydrolysis of terminal, non-reducing beta-D-mannose residues in beta-D-mannosides.</text>
        <dbReference type="EC" id="3.2.1.25"/>
    </reaction>
</comment>
<dbReference type="PANTHER" id="PTHR43730:SF1">
    <property type="entry name" value="BETA-MANNOSIDASE"/>
    <property type="match status" value="1"/>
</dbReference>
<evidence type="ECO:0000313" key="15">
    <source>
        <dbReference type="Proteomes" id="UP000728032"/>
    </source>
</evidence>
<dbReference type="GO" id="GO:0005975">
    <property type="term" value="P:carbohydrate metabolic process"/>
    <property type="evidence" value="ECO:0007669"/>
    <property type="project" value="InterPro"/>
</dbReference>
<feature type="domain" description="Beta-mannosidase-like galactose-binding" evidence="13">
    <location>
        <begin position="7"/>
        <end position="175"/>
    </location>
</feature>
<comment type="similarity">
    <text evidence="3">Belongs to the glycosyl hydrolase 2 family.</text>
</comment>
<dbReference type="OrthoDB" id="2866996at2759"/>
<dbReference type="InterPro" id="IPR008979">
    <property type="entry name" value="Galactose-bd-like_sf"/>
</dbReference>
<sequence length="810" mass="93187">MDDSITSKATVPGTIYTDLRNNGHLSEELLAGYNDVNYRWVSRDNWTYSREFEVDAKLLTKQVVNLVAEGMDTVSAIYINDQLVGRTVNQFVRYRFDAKKVLKSGKNTIRVAFESALTYSSRQSQWFINKYHYDIIPECMAKEYHGECHYNMIRKMAASFSWDWGPAFPTQGIWKPIRIEAYDKAIIRDITVETTRIWKPIGIEGYDKAIIRDITVETIRDKGNASKWALNMAVHIESDTRQKFDTNLSVYLDDHELIAGRAYTLTPATDGSARIKLIIPVTGVDITAWYPNGVAQNTQKLYALRAKLEFPDSKEVSEQSRRFGFRTIELIQTPVQPKGLTFYFQVNGQPFFAKGTNWIPADNLQERVSKEYLRELMESARDANMNMMRVWGGGVYESDYLYELADELGVMIWQDFMFACSLYPADPDFLATVDQEVLTQIRRLQHHPSIALWAGNNENEGWVRNGKKEDFQHHKDDYIELYIKHIRKLILEEDSSRPFVGSSPSNGDEEVQEDWVSDHSGDTRYGDVHYYTYDKPLWNWRQYPSGKFASEYGYQSYPSVETLLTALNESDLTFPIGDALEHRQHHPGGTKSIENAIGNYFKLPSHGGVDRLEDLIYLSQVIQAMAMKVVLVRDDFGDKQTFDLFLSVYNWTSLKPTEELQALVLSEKGFSVETVWDDYIPDLLKKFKCEDRTQCVIRVEIPKFRASSFLLLTEPKNSKIVNPNLKLVSVQKRDKPVDNKHVFDITLSAEAVAPFVAMDFKRNSGIRGHFLENGFFIFDHQKTITFVTKSNVTEQQISDNLTFKTVADVV</sequence>
<evidence type="ECO:0000256" key="9">
    <source>
        <dbReference type="ARBA" id="ARBA00023295"/>
    </source>
</evidence>
<name>A0A7R9QI23_9ACAR</name>
<keyword evidence="7" id="KW-0325">Glycoprotein</keyword>
<keyword evidence="5" id="KW-0732">Signal</keyword>
<dbReference type="InterPro" id="IPR054593">
    <property type="entry name" value="Beta-mannosidase-like_N2"/>
</dbReference>
<keyword evidence="15" id="KW-1185">Reference proteome</keyword>
<evidence type="ECO:0000256" key="1">
    <source>
        <dbReference type="ARBA" id="ARBA00000829"/>
    </source>
</evidence>
<dbReference type="SUPFAM" id="SSF49303">
    <property type="entry name" value="beta-Galactosidase/glucuronidase domain"/>
    <property type="match status" value="1"/>
</dbReference>
<organism evidence="14">
    <name type="scientific">Oppiella nova</name>
    <dbReference type="NCBI Taxonomy" id="334625"/>
    <lineage>
        <taxon>Eukaryota</taxon>
        <taxon>Metazoa</taxon>
        <taxon>Ecdysozoa</taxon>
        <taxon>Arthropoda</taxon>
        <taxon>Chelicerata</taxon>
        <taxon>Arachnida</taxon>
        <taxon>Acari</taxon>
        <taxon>Acariformes</taxon>
        <taxon>Sarcoptiformes</taxon>
        <taxon>Oribatida</taxon>
        <taxon>Brachypylina</taxon>
        <taxon>Oppioidea</taxon>
        <taxon>Oppiidae</taxon>
        <taxon>Oppiella</taxon>
    </lineage>
</organism>
<evidence type="ECO:0000259" key="11">
    <source>
        <dbReference type="Pfam" id="PF00703"/>
    </source>
</evidence>
<dbReference type="SUPFAM" id="SSF51445">
    <property type="entry name" value="(Trans)glycosidases"/>
    <property type="match status" value="1"/>
</dbReference>
<dbReference type="Pfam" id="PF00703">
    <property type="entry name" value="Glyco_hydro_2"/>
    <property type="match status" value="1"/>
</dbReference>
<evidence type="ECO:0000259" key="13">
    <source>
        <dbReference type="Pfam" id="PF22666"/>
    </source>
</evidence>
<evidence type="ECO:0000256" key="5">
    <source>
        <dbReference type="ARBA" id="ARBA00022729"/>
    </source>
</evidence>